<organism evidence="1 2">
    <name type="scientific">Vagococcus allomyrinae</name>
    <dbReference type="NCBI Taxonomy" id="2794353"/>
    <lineage>
        <taxon>Bacteria</taxon>
        <taxon>Bacillati</taxon>
        <taxon>Bacillota</taxon>
        <taxon>Bacilli</taxon>
        <taxon>Lactobacillales</taxon>
        <taxon>Enterococcaceae</taxon>
        <taxon>Vagococcus</taxon>
    </lineage>
</organism>
<keyword evidence="2" id="KW-1185">Reference proteome</keyword>
<protein>
    <recommendedName>
        <fullName evidence="3">DUF2187 domain-containing protein</fullName>
    </recommendedName>
</protein>
<comment type="caution">
    <text evidence="1">The sequence shown here is derived from an EMBL/GenBank/DDBJ whole genome shotgun (WGS) entry which is preliminary data.</text>
</comment>
<name>A0A940PDA4_9ENTE</name>
<reference evidence="1" key="1">
    <citation type="submission" date="2020-12" db="EMBL/GenBank/DDBJ databases">
        <title>Vagococcus allomyrinae sp. nov. and Enterococcus lavae sp. nov., isolated from the larvae of Allomyrina dichotoma.</title>
        <authorList>
            <person name="Lee S.D."/>
        </authorList>
    </citation>
    <scope>NUCLEOTIDE SEQUENCE</scope>
    <source>
        <strain evidence="1">BWB3-3</strain>
    </source>
</reference>
<dbReference type="Proteomes" id="UP000674938">
    <property type="component" value="Unassembled WGS sequence"/>
</dbReference>
<evidence type="ECO:0008006" key="3">
    <source>
        <dbReference type="Google" id="ProtNLM"/>
    </source>
</evidence>
<dbReference type="EMBL" id="JAEEGA010000007">
    <property type="protein sequence ID" value="MBP1041838.1"/>
    <property type="molecule type" value="Genomic_DNA"/>
</dbReference>
<dbReference type="AlphaFoldDB" id="A0A940PDA4"/>
<evidence type="ECO:0000313" key="1">
    <source>
        <dbReference type="EMBL" id="MBP1041838.1"/>
    </source>
</evidence>
<gene>
    <name evidence="1" type="ORF">I6N95_12535</name>
</gene>
<dbReference type="RefSeq" id="WP_209528427.1">
    <property type="nucleotide sequence ID" value="NZ_JAEEGA010000007.1"/>
</dbReference>
<proteinExistence type="predicted"/>
<accession>A0A940PDA4</accession>
<evidence type="ECO:0000313" key="2">
    <source>
        <dbReference type="Proteomes" id="UP000674938"/>
    </source>
</evidence>
<sequence>MQKNDVSIGKKCQCQSVLLGDVFVGDVVALYENTCIVELKKCAPQDTAKALEFNNRFVVRFEDMVAT</sequence>